<protein>
    <submittedName>
        <fullName evidence="1">Iron-containing redox enzyme family protein</fullName>
    </submittedName>
</protein>
<dbReference type="SUPFAM" id="SSF48613">
    <property type="entry name" value="Heme oxygenase-like"/>
    <property type="match status" value="1"/>
</dbReference>
<keyword evidence="2" id="KW-1185">Reference proteome</keyword>
<dbReference type="SMART" id="SM01236">
    <property type="entry name" value="Haem_oxygenase_2"/>
    <property type="match status" value="1"/>
</dbReference>
<gene>
    <name evidence="1" type="ORF">G3T38_13890</name>
</gene>
<dbReference type="InterPro" id="IPR016084">
    <property type="entry name" value="Haem_Oase-like_multi-hlx"/>
</dbReference>
<evidence type="ECO:0000313" key="2">
    <source>
        <dbReference type="Proteomes" id="UP000468687"/>
    </source>
</evidence>
<name>A0A6P0HL97_9ACTN</name>
<dbReference type="Proteomes" id="UP000468687">
    <property type="component" value="Unassembled WGS sequence"/>
</dbReference>
<dbReference type="EMBL" id="JAAGXA010000009">
    <property type="protein sequence ID" value="NEN79371.1"/>
    <property type="molecule type" value="Genomic_DNA"/>
</dbReference>
<evidence type="ECO:0000313" key="1">
    <source>
        <dbReference type="EMBL" id="NEN79371.1"/>
    </source>
</evidence>
<dbReference type="RefSeq" id="WP_163772907.1">
    <property type="nucleotide sequence ID" value="NZ_JAAGXA010000009.1"/>
</dbReference>
<reference evidence="1 2" key="1">
    <citation type="journal article" date="2014" name="Int. J. Syst. Evol. Microbiol.">
        <title>Nocardioides zeae sp. nov., isolated from the stem of Zea mays.</title>
        <authorList>
            <person name="Glaeser S.P."/>
            <person name="McInroy J.A."/>
            <person name="Busse H.J."/>
            <person name="Kampfer P."/>
        </authorList>
    </citation>
    <scope>NUCLEOTIDE SEQUENCE [LARGE SCALE GENOMIC DNA]</scope>
    <source>
        <strain evidence="1 2">JCM 30728</strain>
    </source>
</reference>
<comment type="caution">
    <text evidence="1">The sequence shown here is derived from an EMBL/GenBank/DDBJ whole genome shotgun (WGS) entry which is preliminary data.</text>
</comment>
<dbReference type="Pfam" id="PF14518">
    <property type="entry name" value="Haem_oxygenas_2"/>
    <property type="match status" value="1"/>
</dbReference>
<dbReference type="Gene3D" id="1.20.910.10">
    <property type="entry name" value="Heme oxygenase-like"/>
    <property type="match status" value="1"/>
</dbReference>
<accession>A0A6P0HL97</accession>
<sequence length="341" mass="36444">MQLPRPRGPVSAAVIGALRGGPFDAAAVTAATPAAGLREADVQLALWTAYEVGYRGFDDADPDAERDLRVLAWRKAAEDLLEADLRARTSTMVDEARAGGRSVADRIAALVRDAPGAPLTRHLQKHATREQFQTYLADRSIYHLKETDPQVRVLGWIDGPAKVAHAELLYDEYGGGRPERLHSHLFAEAMRAAGLDATYGAYIDAVDAPTLVSNNVMSLFGSQRRLRGAALGHLAAFEATSTDPCRRIAAGAERVGFPDAVAAYFHEHVEADAVHEQVVLGDICGTAVAADPAIEDDVLLGAATCLLVDVEAAQALHDLLVADEQRPPAPLRVLRGERAAS</sequence>
<dbReference type="AlphaFoldDB" id="A0A6P0HL97"/>
<organism evidence="1 2">
    <name type="scientific">Nocardioides zeae</name>
    <dbReference type="NCBI Taxonomy" id="1457234"/>
    <lineage>
        <taxon>Bacteria</taxon>
        <taxon>Bacillati</taxon>
        <taxon>Actinomycetota</taxon>
        <taxon>Actinomycetes</taxon>
        <taxon>Propionibacteriales</taxon>
        <taxon>Nocardioidaceae</taxon>
        <taxon>Nocardioides</taxon>
    </lineage>
</organism>
<proteinExistence type="predicted"/>